<accession>A0A3D9JP10</accession>
<sequence>MNRSDREWEIKLQLMGAISRSQEALARILENAADVTEHVGVSPSTLQEHVRVLNGMQGALLRTVTGQSWRPPVAGTPAAPWLSEAVRCKQASSETGGVPN</sequence>
<reference evidence="1 2" key="1">
    <citation type="submission" date="2018-07" db="EMBL/GenBank/DDBJ databases">
        <title>Genomic Encyclopedia of Type Strains, Phase III (KMG-III): the genomes of soil and plant-associated and newly described type strains.</title>
        <authorList>
            <person name="Whitman W."/>
        </authorList>
    </citation>
    <scope>NUCLEOTIDE SEQUENCE [LARGE SCALE GENOMIC DNA]</scope>
    <source>
        <strain evidence="1 2">CECT 7287</strain>
    </source>
</reference>
<dbReference type="RefSeq" id="WP_116062264.1">
    <property type="nucleotide sequence ID" value="NZ_QRDZ01000015.1"/>
</dbReference>
<evidence type="ECO:0000313" key="2">
    <source>
        <dbReference type="Proteomes" id="UP000256977"/>
    </source>
</evidence>
<evidence type="ECO:0000313" key="1">
    <source>
        <dbReference type="EMBL" id="RED75539.1"/>
    </source>
</evidence>
<name>A0A3D9JP10_9BACL</name>
<comment type="caution">
    <text evidence="1">The sequence shown here is derived from an EMBL/GenBank/DDBJ whole genome shotgun (WGS) entry which is preliminary data.</text>
</comment>
<proteinExistence type="predicted"/>
<organism evidence="1 2">
    <name type="scientific">Cohnella phaseoli</name>
    <dbReference type="NCBI Taxonomy" id="456490"/>
    <lineage>
        <taxon>Bacteria</taxon>
        <taxon>Bacillati</taxon>
        <taxon>Bacillota</taxon>
        <taxon>Bacilli</taxon>
        <taxon>Bacillales</taxon>
        <taxon>Paenibacillaceae</taxon>
        <taxon>Cohnella</taxon>
    </lineage>
</organism>
<dbReference type="OrthoDB" id="2660806at2"/>
<gene>
    <name evidence="1" type="ORF">DFP98_115155</name>
</gene>
<dbReference type="EMBL" id="QRDZ01000015">
    <property type="protein sequence ID" value="RED75539.1"/>
    <property type="molecule type" value="Genomic_DNA"/>
</dbReference>
<dbReference type="Proteomes" id="UP000256977">
    <property type="component" value="Unassembled WGS sequence"/>
</dbReference>
<dbReference type="AlphaFoldDB" id="A0A3D9JP10"/>
<keyword evidence="2" id="KW-1185">Reference proteome</keyword>
<protein>
    <submittedName>
        <fullName evidence="1">Uncharacterized protein</fullName>
    </submittedName>
</protein>